<gene>
    <name evidence="1" type="ORF">EOD41_04215</name>
</gene>
<evidence type="ECO:0000313" key="1">
    <source>
        <dbReference type="EMBL" id="RVU03143.1"/>
    </source>
</evidence>
<keyword evidence="2" id="KW-1185">Reference proteome</keyword>
<dbReference type="EMBL" id="SACK01000001">
    <property type="protein sequence ID" value="RVU03143.1"/>
    <property type="molecule type" value="Genomic_DNA"/>
</dbReference>
<dbReference type="CDD" id="cd00448">
    <property type="entry name" value="YjgF_YER057c_UK114_family"/>
    <property type="match status" value="1"/>
</dbReference>
<name>A0A3S3TKI1_9SPHI</name>
<sequence length="106" mass="11502">MPAKPFCSGQAAINAAGQPLDGTMEQQLELCLSNLQEVLAHAGAKPANIVRLNLYTNSIPDFFQAYGTLVAWIRQHEVHISSTLLEVSAFAFPQLKVELEATAVVH</sequence>
<dbReference type="InterPro" id="IPR035959">
    <property type="entry name" value="RutC-like_sf"/>
</dbReference>
<dbReference type="PANTHER" id="PTHR43857:SF1">
    <property type="entry name" value="YJGH FAMILY PROTEIN"/>
    <property type="match status" value="1"/>
</dbReference>
<dbReference type="Gene3D" id="3.30.1330.40">
    <property type="entry name" value="RutC-like"/>
    <property type="match status" value="1"/>
</dbReference>
<dbReference type="Proteomes" id="UP000282759">
    <property type="component" value="Unassembled WGS sequence"/>
</dbReference>
<dbReference type="Pfam" id="PF01042">
    <property type="entry name" value="Ribonuc_L-PSP"/>
    <property type="match status" value="1"/>
</dbReference>
<evidence type="ECO:0000313" key="2">
    <source>
        <dbReference type="Proteomes" id="UP000282759"/>
    </source>
</evidence>
<dbReference type="SUPFAM" id="SSF55298">
    <property type="entry name" value="YjgF-like"/>
    <property type="match status" value="1"/>
</dbReference>
<dbReference type="InterPro" id="IPR006175">
    <property type="entry name" value="YjgF/YER057c/UK114"/>
</dbReference>
<proteinExistence type="predicted"/>
<dbReference type="OrthoDB" id="881979at2"/>
<reference evidence="1 2" key="1">
    <citation type="submission" date="2019-01" db="EMBL/GenBank/DDBJ databases">
        <authorList>
            <person name="Chen W.-M."/>
        </authorList>
    </citation>
    <scope>NUCLEOTIDE SEQUENCE [LARGE SCALE GENOMIC DNA]</scope>
    <source>
        <strain evidence="1 2">YBJ-36</strain>
    </source>
</reference>
<protein>
    <submittedName>
        <fullName evidence="1">RidA family protein</fullName>
    </submittedName>
</protein>
<dbReference type="PANTHER" id="PTHR43857">
    <property type="entry name" value="BLR7761 PROTEIN"/>
    <property type="match status" value="1"/>
</dbReference>
<comment type="caution">
    <text evidence="1">The sequence shown here is derived from an EMBL/GenBank/DDBJ whole genome shotgun (WGS) entry which is preliminary data.</text>
</comment>
<organism evidence="1 2">
    <name type="scientific">Mucilaginibacter limnophilus</name>
    <dbReference type="NCBI Taxonomy" id="1932778"/>
    <lineage>
        <taxon>Bacteria</taxon>
        <taxon>Pseudomonadati</taxon>
        <taxon>Bacteroidota</taxon>
        <taxon>Sphingobacteriia</taxon>
        <taxon>Sphingobacteriales</taxon>
        <taxon>Sphingobacteriaceae</taxon>
        <taxon>Mucilaginibacter</taxon>
    </lineage>
</organism>
<dbReference type="AlphaFoldDB" id="A0A3S3TKI1"/>
<dbReference type="RefSeq" id="WP_127703509.1">
    <property type="nucleotide sequence ID" value="NZ_SACK01000001.1"/>
</dbReference>
<accession>A0A3S3TKI1</accession>